<accession>A0A0F8YG35</accession>
<protein>
    <submittedName>
        <fullName evidence="2">Uncharacterized protein</fullName>
    </submittedName>
</protein>
<gene>
    <name evidence="2" type="ORF">LCGC14_3097690</name>
</gene>
<reference evidence="2" key="1">
    <citation type="journal article" date="2015" name="Nature">
        <title>Complex archaea that bridge the gap between prokaryotes and eukaryotes.</title>
        <authorList>
            <person name="Spang A."/>
            <person name="Saw J.H."/>
            <person name="Jorgensen S.L."/>
            <person name="Zaremba-Niedzwiedzka K."/>
            <person name="Martijn J."/>
            <person name="Lind A.E."/>
            <person name="van Eijk R."/>
            <person name="Schleper C."/>
            <person name="Guy L."/>
            <person name="Ettema T.J."/>
        </authorList>
    </citation>
    <scope>NUCLEOTIDE SEQUENCE</scope>
</reference>
<dbReference type="EMBL" id="LAZR01066651">
    <property type="protein sequence ID" value="KKK53149.1"/>
    <property type="molecule type" value="Genomic_DNA"/>
</dbReference>
<evidence type="ECO:0000256" key="1">
    <source>
        <dbReference type="SAM" id="Phobius"/>
    </source>
</evidence>
<keyword evidence="1" id="KW-0812">Transmembrane</keyword>
<dbReference type="AlphaFoldDB" id="A0A0F8YG35"/>
<feature type="transmembrane region" description="Helical" evidence="1">
    <location>
        <begin position="6"/>
        <end position="29"/>
    </location>
</feature>
<sequence>MGDFVLFLLGCMVSGTGIGVFVVGIKMILAIV</sequence>
<name>A0A0F8YG35_9ZZZZ</name>
<keyword evidence="1" id="KW-1133">Transmembrane helix</keyword>
<keyword evidence="1" id="KW-0472">Membrane</keyword>
<organism evidence="2">
    <name type="scientific">marine sediment metagenome</name>
    <dbReference type="NCBI Taxonomy" id="412755"/>
    <lineage>
        <taxon>unclassified sequences</taxon>
        <taxon>metagenomes</taxon>
        <taxon>ecological metagenomes</taxon>
    </lineage>
</organism>
<comment type="caution">
    <text evidence="2">The sequence shown here is derived from an EMBL/GenBank/DDBJ whole genome shotgun (WGS) entry which is preliminary data.</text>
</comment>
<proteinExistence type="predicted"/>
<evidence type="ECO:0000313" key="2">
    <source>
        <dbReference type="EMBL" id="KKK53149.1"/>
    </source>
</evidence>